<proteinExistence type="predicted"/>
<dbReference type="PANTHER" id="PTHR40112:SF1">
    <property type="entry name" value="H2HPP ISOMERASE"/>
    <property type="match status" value="1"/>
</dbReference>
<feature type="domain" description="Cupin type-2" evidence="1">
    <location>
        <begin position="39"/>
        <end position="97"/>
    </location>
</feature>
<accession>A0A939ES92</accession>
<protein>
    <submittedName>
        <fullName evidence="2">Cupin domain-containing protein</fullName>
    </submittedName>
</protein>
<dbReference type="PANTHER" id="PTHR40112">
    <property type="entry name" value="H2HPP ISOMERASE"/>
    <property type="match status" value="1"/>
</dbReference>
<organism evidence="2 3">
    <name type="scientific">Hymenobacter telluris</name>
    <dbReference type="NCBI Taxonomy" id="2816474"/>
    <lineage>
        <taxon>Bacteria</taxon>
        <taxon>Pseudomonadati</taxon>
        <taxon>Bacteroidota</taxon>
        <taxon>Cytophagia</taxon>
        <taxon>Cytophagales</taxon>
        <taxon>Hymenobacteraceae</taxon>
        <taxon>Hymenobacter</taxon>
    </lineage>
</organism>
<dbReference type="InterPro" id="IPR011051">
    <property type="entry name" value="RmlC_Cupin_sf"/>
</dbReference>
<sequence length="114" mass="12769">MPTLEAPFQLDNNRQPWTPVADGLRRQILAYGPDMMLVRVAFEQGGIGARHQHVHTQITYVESGVFTATVGDDTRVMRAGDVFYAASNVWHSVECLEAGTLLDTFSPMREDFIE</sequence>
<dbReference type="InterPro" id="IPR013096">
    <property type="entry name" value="Cupin_2"/>
</dbReference>
<dbReference type="RefSeq" id="WP_206979914.1">
    <property type="nucleotide sequence ID" value="NZ_JAFLQZ010000001.1"/>
</dbReference>
<evidence type="ECO:0000259" key="1">
    <source>
        <dbReference type="Pfam" id="PF07883"/>
    </source>
</evidence>
<name>A0A939ES92_9BACT</name>
<dbReference type="CDD" id="cd02238">
    <property type="entry name" value="cupin_KdgF"/>
    <property type="match status" value="1"/>
</dbReference>
<comment type="caution">
    <text evidence="2">The sequence shown here is derived from an EMBL/GenBank/DDBJ whole genome shotgun (WGS) entry which is preliminary data.</text>
</comment>
<dbReference type="InterPro" id="IPR025499">
    <property type="entry name" value="KdgF"/>
</dbReference>
<dbReference type="Gene3D" id="2.60.120.10">
    <property type="entry name" value="Jelly Rolls"/>
    <property type="match status" value="1"/>
</dbReference>
<dbReference type="Pfam" id="PF07883">
    <property type="entry name" value="Cupin_2"/>
    <property type="match status" value="1"/>
</dbReference>
<dbReference type="InterPro" id="IPR014710">
    <property type="entry name" value="RmlC-like_jellyroll"/>
</dbReference>
<gene>
    <name evidence="2" type="ORF">J0X19_00450</name>
</gene>
<dbReference type="EMBL" id="JAFLQZ010000001">
    <property type="protein sequence ID" value="MBO0356401.1"/>
    <property type="molecule type" value="Genomic_DNA"/>
</dbReference>
<dbReference type="AlphaFoldDB" id="A0A939ES92"/>
<evidence type="ECO:0000313" key="2">
    <source>
        <dbReference type="EMBL" id="MBO0356401.1"/>
    </source>
</evidence>
<dbReference type="Proteomes" id="UP000664144">
    <property type="component" value="Unassembled WGS sequence"/>
</dbReference>
<evidence type="ECO:0000313" key="3">
    <source>
        <dbReference type="Proteomes" id="UP000664144"/>
    </source>
</evidence>
<dbReference type="InterPro" id="IPR052535">
    <property type="entry name" value="Bacilysin_H2HPP_isomerase"/>
</dbReference>
<dbReference type="PIRSF" id="PIRSF029883">
    <property type="entry name" value="KdgF"/>
    <property type="match status" value="1"/>
</dbReference>
<keyword evidence="3" id="KW-1185">Reference proteome</keyword>
<dbReference type="SUPFAM" id="SSF51182">
    <property type="entry name" value="RmlC-like cupins"/>
    <property type="match status" value="1"/>
</dbReference>
<reference evidence="2" key="1">
    <citation type="submission" date="2021-03" db="EMBL/GenBank/DDBJ databases">
        <authorList>
            <person name="Kim M.K."/>
        </authorList>
    </citation>
    <scope>NUCLEOTIDE SEQUENCE</scope>
    <source>
        <strain evidence="2">BT186</strain>
    </source>
</reference>